<comment type="caution">
    <text evidence="4">The sequence shown here is derived from an EMBL/GenBank/DDBJ whole genome shotgun (WGS) entry which is preliminary data.</text>
</comment>
<organism evidence="4 5">
    <name type="scientific">Castilleja foliolosa</name>
    <dbReference type="NCBI Taxonomy" id="1961234"/>
    <lineage>
        <taxon>Eukaryota</taxon>
        <taxon>Viridiplantae</taxon>
        <taxon>Streptophyta</taxon>
        <taxon>Embryophyta</taxon>
        <taxon>Tracheophyta</taxon>
        <taxon>Spermatophyta</taxon>
        <taxon>Magnoliopsida</taxon>
        <taxon>eudicotyledons</taxon>
        <taxon>Gunneridae</taxon>
        <taxon>Pentapetalae</taxon>
        <taxon>asterids</taxon>
        <taxon>lamiids</taxon>
        <taxon>Lamiales</taxon>
        <taxon>Orobanchaceae</taxon>
        <taxon>Pedicularideae</taxon>
        <taxon>Castillejinae</taxon>
        <taxon>Castilleja</taxon>
    </lineage>
</organism>
<gene>
    <name evidence="4" type="ORF">CASFOL_015535</name>
</gene>
<dbReference type="Gene3D" id="3.40.30.10">
    <property type="entry name" value="Glutaredoxin"/>
    <property type="match status" value="1"/>
</dbReference>
<reference evidence="5" key="1">
    <citation type="journal article" date="2024" name="IScience">
        <title>Strigolactones Initiate the Formation of Haustorium-like Structures in Castilleja.</title>
        <authorList>
            <person name="Buerger M."/>
            <person name="Peterson D."/>
            <person name="Chory J."/>
        </authorList>
    </citation>
    <scope>NUCLEOTIDE SEQUENCE [LARGE SCALE GENOMIC DNA]</scope>
</reference>
<dbReference type="PROSITE" id="PS51352">
    <property type="entry name" value="THIOREDOXIN_2"/>
    <property type="match status" value="1"/>
</dbReference>
<dbReference type="Proteomes" id="UP001632038">
    <property type="component" value="Unassembled WGS sequence"/>
</dbReference>
<evidence type="ECO:0000313" key="5">
    <source>
        <dbReference type="Proteomes" id="UP001632038"/>
    </source>
</evidence>
<dbReference type="InterPro" id="IPR036249">
    <property type="entry name" value="Thioredoxin-like_sf"/>
</dbReference>
<protein>
    <recommendedName>
        <fullName evidence="3">Thioredoxin domain-containing protein</fullName>
    </recommendedName>
</protein>
<keyword evidence="5" id="KW-1185">Reference proteome</keyword>
<proteinExistence type="inferred from homology"/>
<dbReference type="AlphaFoldDB" id="A0ABD3DFU5"/>
<comment type="similarity">
    <text evidence="1">Belongs to the thioredoxin family.</text>
</comment>
<dbReference type="SUPFAM" id="SSF52833">
    <property type="entry name" value="Thioredoxin-like"/>
    <property type="match status" value="1"/>
</dbReference>
<evidence type="ECO:0000313" key="4">
    <source>
        <dbReference type="EMBL" id="KAL3640567.1"/>
    </source>
</evidence>
<dbReference type="Pfam" id="PF00085">
    <property type="entry name" value="Thioredoxin"/>
    <property type="match status" value="1"/>
</dbReference>
<keyword evidence="2" id="KW-0676">Redox-active center</keyword>
<evidence type="ECO:0000259" key="3">
    <source>
        <dbReference type="PROSITE" id="PS51352"/>
    </source>
</evidence>
<dbReference type="CDD" id="cd02947">
    <property type="entry name" value="TRX_family"/>
    <property type="match status" value="1"/>
</dbReference>
<evidence type="ECO:0000256" key="2">
    <source>
        <dbReference type="ARBA" id="ARBA00023284"/>
    </source>
</evidence>
<dbReference type="GO" id="GO:0009507">
    <property type="term" value="C:chloroplast"/>
    <property type="evidence" value="ECO:0007669"/>
    <property type="project" value="UniProtKB-ARBA"/>
</dbReference>
<dbReference type="PANTHER" id="PTHR43601">
    <property type="entry name" value="THIOREDOXIN, MITOCHONDRIAL"/>
    <property type="match status" value="1"/>
</dbReference>
<sequence length="264" mass="29270">MSCLKTGSCVHWPIENMANNRAKMSFRVCSSIETLQYKESISREILTRNFSISDQKHASNFNIKAPIVELANAQPKVCISRALRWWDKSLQPNMIEIQSAQELVDFLLNAGDRLVILSFYSPGCGGCKTLHPKICQLAEMNPSAIFLKLNYEEHKAMCYALRVHVFVGIMSLISSAEGRLSSFSCTNATIKKFKDALAKHGNDRCSLGQAKGLDESEVLALASIGLISRDLGLSSNKMEVLGLNSNKMEDLGIKETSLYQEAMP</sequence>
<dbReference type="EMBL" id="JAVIJP010000017">
    <property type="protein sequence ID" value="KAL3640567.1"/>
    <property type="molecule type" value="Genomic_DNA"/>
</dbReference>
<evidence type="ECO:0000256" key="1">
    <source>
        <dbReference type="ARBA" id="ARBA00008987"/>
    </source>
</evidence>
<name>A0ABD3DFU5_9LAMI</name>
<dbReference type="PANTHER" id="PTHR43601:SF17">
    <property type="entry name" value="THIOREDOXIN-LIKE 1-2, CHLOROPLASTIC"/>
    <property type="match status" value="1"/>
</dbReference>
<dbReference type="InterPro" id="IPR013766">
    <property type="entry name" value="Thioredoxin_domain"/>
</dbReference>
<feature type="domain" description="Thioredoxin" evidence="3">
    <location>
        <begin position="59"/>
        <end position="202"/>
    </location>
</feature>
<accession>A0ABD3DFU5</accession>